<dbReference type="Gene3D" id="3.40.190.150">
    <property type="entry name" value="Bordetella uptake gene, domain 1"/>
    <property type="match status" value="1"/>
</dbReference>
<keyword evidence="4" id="KW-1185">Reference proteome</keyword>
<dbReference type="EMBL" id="VOBQ01000008">
    <property type="protein sequence ID" value="TWO71322.1"/>
    <property type="molecule type" value="Genomic_DNA"/>
</dbReference>
<evidence type="ECO:0000256" key="1">
    <source>
        <dbReference type="ARBA" id="ARBA00006987"/>
    </source>
</evidence>
<dbReference type="CDD" id="cd13578">
    <property type="entry name" value="PBP2_Bug27"/>
    <property type="match status" value="1"/>
</dbReference>
<dbReference type="PIRSF" id="PIRSF017082">
    <property type="entry name" value="YflP"/>
    <property type="match status" value="1"/>
</dbReference>
<dbReference type="RefSeq" id="WP_145892936.1">
    <property type="nucleotide sequence ID" value="NZ_VOBQ01000008.1"/>
</dbReference>
<evidence type="ECO:0000313" key="3">
    <source>
        <dbReference type="EMBL" id="TWO71322.1"/>
    </source>
</evidence>
<dbReference type="PANTHER" id="PTHR42928">
    <property type="entry name" value="TRICARBOXYLATE-BINDING PROTEIN"/>
    <property type="match status" value="1"/>
</dbReference>
<evidence type="ECO:0000256" key="2">
    <source>
        <dbReference type="SAM" id="SignalP"/>
    </source>
</evidence>
<feature type="chain" id="PRO_5021802819" evidence="2">
    <location>
        <begin position="30"/>
        <end position="330"/>
    </location>
</feature>
<dbReference type="Pfam" id="PF03401">
    <property type="entry name" value="TctC"/>
    <property type="match status" value="1"/>
</dbReference>
<dbReference type="Proteomes" id="UP000318199">
    <property type="component" value="Unassembled WGS sequence"/>
</dbReference>
<dbReference type="PANTHER" id="PTHR42928:SF5">
    <property type="entry name" value="BLR1237 PROTEIN"/>
    <property type="match status" value="1"/>
</dbReference>
<reference evidence="3 4" key="1">
    <citation type="submission" date="2019-07" db="EMBL/GenBank/DDBJ databases">
        <title>Caenimonas sedimenti sp. nov., isolated from activated sludge.</title>
        <authorList>
            <person name="Xu J."/>
        </authorList>
    </citation>
    <scope>NUCLEOTIDE SEQUENCE [LARGE SCALE GENOMIC DNA]</scope>
    <source>
        <strain evidence="3 4">HX-9-20</strain>
    </source>
</reference>
<keyword evidence="2" id="KW-0732">Signal</keyword>
<dbReference type="Gene3D" id="3.40.190.10">
    <property type="entry name" value="Periplasmic binding protein-like II"/>
    <property type="match status" value="1"/>
</dbReference>
<dbReference type="SUPFAM" id="SSF53850">
    <property type="entry name" value="Periplasmic binding protein-like II"/>
    <property type="match status" value="1"/>
</dbReference>
<gene>
    <name evidence="3" type="ORF">FN976_10375</name>
</gene>
<dbReference type="AlphaFoldDB" id="A0A562ZRV7"/>
<comment type="similarity">
    <text evidence="1">Belongs to the UPF0065 (bug) family.</text>
</comment>
<dbReference type="OrthoDB" id="7251897at2"/>
<evidence type="ECO:0000313" key="4">
    <source>
        <dbReference type="Proteomes" id="UP000318199"/>
    </source>
</evidence>
<feature type="signal peptide" evidence="2">
    <location>
        <begin position="1"/>
        <end position="29"/>
    </location>
</feature>
<comment type="caution">
    <text evidence="3">The sequence shown here is derived from an EMBL/GenBank/DDBJ whole genome shotgun (WGS) entry which is preliminary data.</text>
</comment>
<dbReference type="InterPro" id="IPR005064">
    <property type="entry name" value="BUG"/>
</dbReference>
<dbReference type="InterPro" id="IPR042100">
    <property type="entry name" value="Bug_dom1"/>
</dbReference>
<protein>
    <submittedName>
        <fullName evidence="3">Tripartite tricarboxylate transporter substrate binding protein</fullName>
    </submittedName>
</protein>
<proteinExistence type="inferred from homology"/>
<name>A0A562ZRV7_9BURK</name>
<accession>A0A562ZRV7</accession>
<sequence>MRRENVRRVALSAGVALLLAGATFAPALAQPAYPNKPVRIIVPSTPAGVLDNVARTLAMRLGDQLGQSIVIDNKGGAGGNIGAEAAARSSADGYTLFIGFNATHGANLALFGKLSYDPVGDFAPISLLAAVPNIISATPALPVNSLAELVALAKAKPGQLSYASSGNGTSTHLAGELFKAAAGIEMAHIPYKGSAPAVNDVIAGQVPVLVDSVASSTAQVKGGKLKALATTSPKRLLVLPELPTVAESGYPGFQSTAWVGLLAPAGTPKAIVEQINAAVLKVMALPETRERMAGFGAEITTSTPDEFAAHIRSEMAKLGKVIRDANIKVN</sequence>
<organism evidence="3 4">
    <name type="scientific">Caenimonas sedimenti</name>
    <dbReference type="NCBI Taxonomy" id="2596921"/>
    <lineage>
        <taxon>Bacteria</taxon>
        <taxon>Pseudomonadati</taxon>
        <taxon>Pseudomonadota</taxon>
        <taxon>Betaproteobacteria</taxon>
        <taxon>Burkholderiales</taxon>
        <taxon>Comamonadaceae</taxon>
        <taxon>Caenimonas</taxon>
    </lineage>
</organism>